<keyword evidence="2" id="KW-1185">Reference proteome</keyword>
<dbReference type="RefSeq" id="WP_320942402.1">
    <property type="nucleotide sequence ID" value="NZ_BAABEU010000003.1"/>
</dbReference>
<name>A0ABZ0SPD3_9MICO</name>
<dbReference type="InterPro" id="IPR011991">
    <property type="entry name" value="ArsR-like_HTH"/>
</dbReference>
<evidence type="ECO:0000313" key="1">
    <source>
        <dbReference type="EMBL" id="WPR89688.1"/>
    </source>
</evidence>
<dbReference type="Pfam" id="PF13412">
    <property type="entry name" value="HTH_24"/>
    <property type="match status" value="1"/>
</dbReference>
<proteinExistence type="predicted"/>
<reference evidence="1 2" key="1">
    <citation type="submission" date="2023-11" db="EMBL/GenBank/DDBJ databases">
        <title>Genome sequence of Microbacterium rhizosphaerae KACC 19337.</title>
        <authorList>
            <person name="Choi H."/>
            <person name="Kim S."/>
            <person name="Kim Y."/>
            <person name="Kwon S.-W."/>
            <person name="Heo J."/>
        </authorList>
    </citation>
    <scope>NUCLEOTIDE SEQUENCE [LARGE SCALE GENOMIC DNA]</scope>
    <source>
        <strain evidence="1 2">KACC 19337</strain>
    </source>
</reference>
<gene>
    <name evidence="1" type="ORF">SM116_18320</name>
</gene>
<accession>A0ABZ0SPD3</accession>
<dbReference type="EMBL" id="CP139368">
    <property type="protein sequence ID" value="WPR89688.1"/>
    <property type="molecule type" value="Genomic_DNA"/>
</dbReference>
<dbReference type="Gene3D" id="1.10.10.10">
    <property type="entry name" value="Winged helix-like DNA-binding domain superfamily/Winged helix DNA-binding domain"/>
    <property type="match status" value="1"/>
</dbReference>
<sequence>MEDPIKALGSMVRAGIIGYIRNHGASTRGEIAAGTGLAVPTVAKALQALVKSGMLIPDPPPEQAVSGQRIRYSVNRAAVSEMYFQLGIAIGEL</sequence>
<evidence type="ECO:0000313" key="2">
    <source>
        <dbReference type="Proteomes" id="UP001323798"/>
    </source>
</evidence>
<protein>
    <submittedName>
        <fullName evidence="1">Winged helix-turn-helix domain-containing protein</fullName>
    </submittedName>
</protein>
<dbReference type="InterPro" id="IPR036390">
    <property type="entry name" value="WH_DNA-bd_sf"/>
</dbReference>
<dbReference type="Proteomes" id="UP001323798">
    <property type="component" value="Chromosome"/>
</dbReference>
<dbReference type="CDD" id="cd00090">
    <property type="entry name" value="HTH_ARSR"/>
    <property type="match status" value="1"/>
</dbReference>
<dbReference type="SUPFAM" id="SSF46785">
    <property type="entry name" value="Winged helix' DNA-binding domain"/>
    <property type="match status" value="1"/>
</dbReference>
<organism evidence="1 2">
    <name type="scientific">Microbacterium rhizosphaerae</name>
    <dbReference type="NCBI Taxonomy" id="1678237"/>
    <lineage>
        <taxon>Bacteria</taxon>
        <taxon>Bacillati</taxon>
        <taxon>Actinomycetota</taxon>
        <taxon>Actinomycetes</taxon>
        <taxon>Micrococcales</taxon>
        <taxon>Microbacteriaceae</taxon>
        <taxon>Microbacterium</taxon>
    </lineage>
</organism>
<dbReference type="InterPro" id="IPR036388">
    <property type="entry name" value="WH-like_DNA-bd_sf"/>
</dbReference>